<evidence type="ECO:0000256" key="1">
    <source>
        <dbReference type="ARBA" id="ARBA00004123"/>
    </source>
</evidence>
<gene>
    <name evidence="6" type="ORF">WJX74_003413</name>
</gene>
<reference evidence="6 7" key="1">
    <citation type="journal article" date="2024" name="Nat. Commun.">
        <title>Phylogenomics reveals the evolutionary origins of lichenization in chlorophyte algae.</title>
        <authorList>
            <person name="Puginier C."/>
            <person name="Libourel C."/>
            <person name="Otte J."/>
            <person name="Skaloud P."/>
            <person name="Haon M."/>
            <person name="Grisel S."/>
            <person name="Petersen M."/>
            <person name="Berrin J.G."/>
            <person name="Delaux P.M."/>
            <person name="Dal Grande F."/>
            <person name="Keller J."/>
        </authorList>
    </citation>
    <scope>NUCLEOTIDE SEQUENCE [LARGE SCALE GENOMIC DNA]</scope>
    <source>
        <strain evidence="6 7">SAG 2145</strain>
    </source>
</reference>
<dbReference type="InterPro" id="IPR004855">
    <property type="entry name" value="TFIIA_asu/bsu"/>
</dbReference>
<dbReference type="SUPFAM" id="SSF47396">
    <property type="entry name" value="Transcription factor IIA (TFIIA), alpha-helical domain"/>
    <property type="match status" value="1"/>
</dbReference>
<dbReference type="Gene3D" id="2.30.18.10">
    <property type="entry name" value="Transcription factor IIA (TFIIA), beta-barrel domain"/>
    <property type="match status" value="1"/>
</dbReference>
<comment type="subcellular location">
    <subcellularLocation>
        <location evidence="1">Nucleus</location>
    </subcellularLocation>
</comment>
<protein>
    <submittedName>
        <fullName evidence="6">Uncharacterized protein</fullName>
    </submittedName>
</protein>
<evidence type="ECO:0000313" key="7">
    <source>
        <dbReference type="Proteomes" id="UP001438707"/>
    </source>
</evidence>
<proteinExistence type="inferred from homology"/>
<accession>A0AAW1QVJ3</accession>
<dbReference type="AlphaFoldDB" id="A0AAW1QVJ3"/>
<comment type="similarity">
    <text evidence="2">Belongs to the TFIIA subunit 1 family.</text>
</comment>
<dbReference type="SMART" id="SM01371">
    <property type="entry name" value="TFIIA"/>
    <property type="match status" value="1"/>
</dbReference>
<organism evidence="6 7">
    <name type="scientific">Apatococcus lobatus</name>
    <dbReference type="NCBI Taxonomy" id="904363"/>
    <lineage>
        <taxon>Eukaryota</taxon>
        <taxon>Viridiplantae</taxon>
        <taxon>Chlorophyta</taxon>
        <taxon>core chlorophytes</taxon>
        <taxon>Trebouxiophyceae</taxon>
        <taxon>Chlorellales</taxon>
        <taxon>Chlorellaceae</taxon>
        <taxon>Apatococcus</taxon>
    </lineage>
</organism>
<feature type="compositionally biased region" description="Low complexity" evidence="5">
    <location>
        <begin position="71"/>
        <end position="81"/>
    </location>
</feature>
<keyword evidence="4" id="KW-0539">Nucleus</keyword>
<dbReference type="InterPro" id="IPR009088">
    <property type="entry name" value="TFIIA_b-brl"/>
</dbReference>
<sequence length="346" mass="37128">MLDLHTVYQKVIDDVISKVEPEFQNEGLDEAVLDELRTLWERKLEESGALSNPEEVITTRGPTPTPRQAALAAARANGQAGKHQAASRSPSPSVHAAPTQEALAAAAAAQARADAIKQEPLLGQPQAQLPAGGGSSLGALSMRPGPGLPSHIQLQQLQMAPPDMYARTYAASYQMQQGGAAGSYPMQQGGAAAPMSYGFATAQQPQPIAPSSQTYAVPNDMQRKRQRDDFDQAANRAKWQALPSQQRAMGYSHPSQIPQQDGANDEDAEEGADGDARDDQDAAQAGDGSDEEQDDSEDEDAPNVMACQYEKVHRVKNRWTVNFVNGSMLLNGKEMLFSKATGVMEF</sequence>
<evidence type="ECO:0000313" key="6">
    <source>
        <dbReference type="EMBL" id="KAK9825517.1"/>
    </source>
</evidence>
<feature type="compositionally biased region" description="Acidic residues" evidence="5">
    <location>
        <begin position="263"/>
        <end position="273"/>
    </location>
</feature>
<dbReference type="SUPFAM" id="SSF50784">
    <property type="entry name" value="Transcription factor IIA (TFIIA), beta-barrel domain"/>
    <property type="match status" value="1"/>
</dbReference>
<dbReference type="Proteomes" id="UP001438707">
    <property type="component" value="Unassembled WGS sequence"/>
</dbReference>
<dbReference type="GO" id="GO:0006367">
    <property type="term" value="P:transcription initiation at RNA polymerase II promoter"/>
    <property type="evidence" value="ECO:0007669"/>
    <property type="project" value="InterPro"/>
</dbReference>
<evidence type="ECO:0000256" key="5">
    <source>
        <dbReference type="SAM" id="MobiDB-lite"/>
    </source>
</evidence>
<keyword evidence="7" id="KW-1185">Reference proteome</keyword>
<comment type="caution">
    <text evidence="6">The sequence shown here is derived from an EMBL/GenBank/DDBJ whole genome shotgun (WGS) entry which is preliminary data.</text>
</comment>
<dbReference type="GO" id="GO:0005672">
    <property type="term" value="C:transcription factor TFIIA complex"/>
    <property type="evidence" value="ECO:0007669"/>
    <property type="project" value="InterPro"/>
</dbReference>
<feature type="region of interest" description="Disordered" evidence="5">
    <location>
        <begin position="125"/>
        <end position="150"/>
    </location>
</feature>
<evidence type="ECO:0000256" key="4">
    <source>
        <dbReference type="ARBA" id="ARBA00023242"/>
    </source>
</evidence>
<dbReference type="Gene3D" id="1.10.287.100">
    <property type="match status" value="1"/>
</dbReference>
<feature type="region of interest" description="Disordered" evidence="5">
    <location>
        <begin position="71"/>
        <end position="100"/>
    </location>
</feature>
<name>A0AAW1QVJ3_9CHLO</name>
<keyword evidence="3" id="KW-0804">Transcription</keyword>
<feature type="region of interest" description="Disordered" evidence="5">
    <location>
        <begin position="243"/>
        <end position="301"/>
    </location>
</feature>
<evidence type="ECO:0000256" key="3">
    <source>
        <dbReference type="ARBA" id="ARBA00023163"/>
    </source>
</evidence>
<dbReference type="Pfam" id="PF03153">
    <property type="entry name" value="TFIIA"/>
    <property type="match status" value="1"/>
</dbReference>
<dbReference type="PANTHER" id="PTHR12694">
    <property type="entry name" value="TRANSCRIPTION INITIATION FACTOR IIA SUBUNIT 1"/>
    <property type="match status" value="1"/>
</dbReference>
<dbReference type="CDD" id="cd07976">
    <property type="entry name" value="TFIIA_alpha_beta_like"/>
    <property type="match status" value="1"/>
</dbReference>
<feature type="compositionally biased region" description="Polar residues" evidence="5">
    <location>
        <begin position="243"/>
        <end position="258"/>
    </location>
</feature>
<feature type="compositionally biased region" description="Acidic residues" evidence="5">
    <location>
        <begin position="288"/>
        <end position="301"/>
    </location>
</feature>
<evidence type="ECO:0000256" key="2">
    <source>
        <dbReference type="ARBA" id="ARBA00010059"/>
    </source>
</evidence>
<dbReference type="EMBL" id="JALJOS010000024">
    <property type="protein sequence ID" value="KAK9825517.1"/>
    <property type="molecule type" value="Genomic_DNA"/>
</dbReference>
<dbReference type="PANTHER" id="PTHR12694:SF8">
    <property type="entry name" value="TRANSCRIPTION INITIATION FACTOR IIA SUBUNIT 1"/>
    <property type="match status" value="1"/>
</dbReference>